<feature type="domain" description="KfrA N-terminal DNA-binding" evidence="2">
    <location>
        <begin position="8"/>
        <end position="120"/>
    </location>
</feature>
<name>A0A1W1XZT8_9NEIS</name>
<evidence type="ECO:0000256" key="1">
    <source>
        <dbReference type="SAM" id="Coils"/>
    </source>
</evidence>
<evidence type="ECO:0000313" key="4">
    <source>
        <dbReference type="Proteomes" id="UP000192761"/>
    </source>
</evidence>
<protein>
    <submittedName>
        <fullName evidence="3">Replication region DNA-binding N-term</fullName>
    </submittedName>
</protein>
<dbReference type="EMBL" id="FWXD01000034">
    <property type="protein sequence ID" value="SMC29387.1"/>
    <property type="molecule type" value="Genomic_DNA"/>
</dbReference>
<dbReference type="InterPro" id="IPR021104">
    <property type="entry name" value="KfrA_DNA-bd_N"/>
</dbReference>
<evidence type="ECO:0000259" key="2">
    <source>
        <dbReference type="Pfam" id="PF11740"/>
    </source>
</evidence>
<dbReference type="STRING" id="1121001.SAMN02745857_03803"/>
<keyword evidence="3" id="KW-0238">DNA-binding</keyword>
<feature type="coiled-coil region" evidence="1">
    <location>
        <begin position="106"/>
        <end position="298"/>
    </location>
</feature>
<dbReference type="Pfam" id="PF11740">
    <property type="entry name" value="KfrA_N"/>
    <property type="match status" value="1"/>
</dbReference>
<dbReference type="RefSeq" id="WP_176217018.1">
    <property type="nucleotide sequence ID" value="NZ_FWXD01000034.1"/>
</dbReference>
<keyword evidence="1" id="KW-0175">Coiled coil</keyword>
<accession>A0A1W1XZT8</accession>
<organism evidence="3 4">
    <name type="scientific">Andreprevotia lacus DSM 23236</name>
    <dbReference type="NCBI Taxonomy" id="1121001"/>
    <lineage>
        <taxon>Bacteria</taxon>
        <taxon>Pseudomonadati</taxon>
        <taxon>Pseudomonadota</taxon>
        <taxon>Betaproteobacteria</taxon>
        <taxon>Neisseriales</taxon>
        <taxon>Chitinibacteraceae</taxon>
        <taxon>Andreprevotia</taxon>
    </lineage>
</organism>
<reference evidence="3 4" key="1">
    <citation type="submission" date="2017-04" db="EMBL/GenBank/DDBJ databases">
        <authorList>
            <person name="Afonso C.L."/>
            <person name="Miller P.J."/>
            <person name="Scott M.A."/>
            <person name="Spackman E."/>
            <person name="Goraichik I."/>
            <person name="Dimitrov K.M."/>
            <person name="Suarez D.L."/>
            <person name="Swayne D.E."/>
        </authorList>
    </citation>
    <scope>NUCLEOTIDE SEQUENCE [LARGE SCALE GENOMIC DNA]</scope>
    <source>
        <strain evidence="3 4">DSM 23236</strain>
    </source>
</reference>
<keyword evidence="4" id="KW-1185">Reference proteome</keyword>
<proteinExistence type="predicted"/>
<sequence length="326" mass="36999">MARSGVYKSEVQRARDALIAQGKHPSIDAVRVELGNTGSKTTISRYLKELEEEEGNASDGKRVATSDAVQDLVGRLAARLHEEAEERVIALTTQHQGQLAEQHAVATELHGQVAALESQLQSLQAVLATEQATHAVTWDQLQACQLENTRLGQHAHDLKERLNENQRHVASLEEKHQHAREALEHYRTAIKQQREDEQRRHDQQLQQLQLENRQLRDTLIGKGDEIIQLNREAARLASEQQQLRTQQHKDEAARAQQVTELDALRAMARDHEVLRSKLQRSEQDVANLQGICEQQREAIMGWEGRLHEKELLLAEVLGRLLDRSNA</sequence>
<dbReference type="GO" id="GO:0003677">
    <property type="term" value="F:DNA binding"/>
    <property type="evidence" value="ECO:0007669"/>
    <property type="project" value="UniProtKB-KW"/>
</dbReference>
<dbReference type="Proteomes" id="UP000192761">
    <property type="component" value="Unassembled WGS sequence"/>
</dbReference>
<gene>
    <name evidence="3" type="ORF">SAMN02745857_03803</name>
</gene>
<evidence type="ECO:0000313" key="3">
    <source>
        <dbReference type="EMBL" id="SMC29387.1"/>
    </source>
</evidence>
<dbReference type="AlphaFoldDB" id="A0A1W1XZT8"/>